<dbReference type="InterPro" id="IPR020559">
    <property type="entry name" value="PRibGlycinamide_synth_CS"/>
</dbReference>
<dbReference type="InterPro" id="IPR002376">
    <property type="entry name" value="Formyl_transf_N"/>
</dbReference>
<dbReference type="NCBIfam" id="TIGR00639">
    <property type="entry name" value="PurN"/>
    <property type="match status" value="1"/>
</dbReference>
<keyword evidence="7 16" id="KW-0436">Ligase</keyword>
<comment type="catalytic activity">
    <reaction evidence="16">
        <text>2-formamido-N(1)-(5-O-phospho-beta-D-ribosyl)acetamidine + ATP = 5-amino-1-(5-phospho-beta-D-ribosyl)imidazole + ADP + phosphate + H(+)</text>
        <dbReference type="Rhea" id="RHEA:23032"/>
        <dbReference type="ChEBI" id="CHEBI:15378"/>
        <dbReference type="ChEBI" id="CHEBI:30616"/>
        <dbReference type="ChEBI" id="CHEBI:43474"/>
        <dbReference type="ChEBI" id="CHEBI:137981"/>
        <dbReference type="ChEBI" id="CHEBI:147287"/>
        <dbReference type="ChEBI" id="CHEBI:456216"/>
        <dbReference type="EC" id="6.3.3.1"/>
    </reaction>
</comment>
<dbReference type="GO" id="GO:0004641">
    <property type="term" value="F:phosphoribosylformylglycinamidine cyclo-ligase activity"/>
    <property type="evidence" value="ECO:0007669"/>
    <property type="project" value="UniProtKB-EC"/>
</dbReference>
<comment type="pathway">
    <text evidence="3 16">Purine metabolism; IMP biosynthesis via de novo pathway; N(1)-(5-phospho-D-ribosyl)glycinamide from 5-phospho-alpha-D-ribose 1-diphosphate: step 2/2.</text>
</comment>
<comment type="similarity">
    <text evidence="5 16">In the C-terminal section; belongs to the GART family.</text>
</comment>
<dbReference type="SUPFAM" id="SSF56042">
    <property type="entry name" value="PurM C-terminal domain-like"/>
    <property type="match status" value="1"/>
</dbReference>
<dbReference type="FunFam" id="3.90.600.10:FF:000001">
    <property type="entry name" value="Trifunctional purine biosynthetic protein adenosine-3"/>
    <property type="match status" value="1"/>
</dbReference>
<dbReference type="HAMAP" id="MF_00138">
    <property type="entry name" value="GARS"/>
    <property type="match status" value="1"/>
</dbReference>
<evidence type="ECO:0000256" key="7">
    <source>
        <dbReference type="ARBA" id="ARBA00022598"/>
    </source>
</evidence>
<dbReference type="InterPro" id="IPR016185">
    <property type="entry name" value="PreATP-grasp_dom_sf"/>
</dbReference>
<comment type="pathway">
    <text evidence="1 16">Purine metabolism; IMP biosynthesis via de novo pathway; 5-amino-1-(5-phospho-D-ribosyl)imidazole from N(2)-formyl-N(1)-(5-phospho-D-ribosyl)glycinamide: step 2/2.</text>
</comment>
<evidence type="ECO:0000256" key="4">
    <source>
        <dbReference type="ARBA" id="ARBA00007423"/>
    </source>
</evidence>
<dbReference type="InterPro" id="IPR036676">
    <property type="entry name" value="PurM-like_C_sf"/>
</dbReference>
<keyword evidence="11 16" id="KW-0658">Purine biosynthesis</keyword>
<dbReference type="Gene3D" id="3.40.50.20">
    <property type="match status" value="1"/>
</dbReference>
<evidence type="ECO:0000313" key="19">
    <source>
        <dbReference type="Proteomes" id="UP001153636"/>
    </source>
</evidence>
<dbReference type="EC" id="6.3.3.1" evidence="16"/>
<dbReference type="Pfam" id="PF02843">
    <property type="entry name" value="GARS_C"/>
    <property type="match status" value="1"/>
</dbReference>
<dbReference type="EC" id="2.1.2.2" evidence="16"/>
<dbReference type="InterPro" id="IPR020560">
    <property type="entry name" value="PRibGlycinamide_synth_C-dom"/>
</dbReference>
<evidence type="ECO:0000256" key="3">
    <source>
        <dbReference type="ARBA" id="ARBA00005174"/>
    </source>
</evidence>
<evidence type="ECO:0000313" key="18">
    <source>
        <dbReference type="EMBL" id="CAH1106199.1"/>
    </source>
</evidence>
<keyword evidence="10 15" id="KW-0547">Nucleotide-binding</keyword>
<evidence type="ECO:0000256" key="2">
    <source>
        <dbReference type="ARBA" id="ARBA00005054"/>
    </source>
</evidence>
<dbReference type="InterPro" id="IPR036477">
    <property type="entry name" value="Formyl_transf_N_sf"/>
</dbReference>
<comment type="catalytic activity">
    <reaction evidence="16">
        <text>5-phospho-beta-D-ribosylamine + glycine + ATP = N(1)-(5-phospho-beta-D-ribosyl)glycinamide + ADP + phosphate + H(+)</text>
        <dbReference type="Rhea" id="RHEA:17453"/>
        <dbReference type="ChEBI" id="CHEBI:15378"/>
        <dbReference type="ChEBI" id="CHEBI:30616"/>
        <dbReference type="ChEBI" id="CHEBI:43474"/>
        <dbReference type="ChEBI" id="CHEBI:57305"/>
        <dbReference type="ChEBI" id="CHEBI:58681"/>
        <dbReference type="ChEBI" id="CHEBI:143788"/>
        <dbReference type="ChEBI" id="CHEBI:456216"/>
        <dbReference type="EC" id="6.3.4.13"/>
    </reaction>
</comment>
<dbReference type="SUPFAM" id="SSF55326">
    <property type="entry name" value="PurM N-terminal domain-like"/>
    <property type="match status" value="1"/>
</dbReference>
<dbReference type="HAMAP" id="MF_00741">
    <property type="entry name" value="AIRS"/>
    <property type="match status" value="1"/>
</dbReference>
<dbReference type="FunFam" id="3.30.1330.10:FF:000001">
    <property type="entry name" value="Phosphoribosylformylglycinamidine cyclo-ligase"/>
    <property type="match status" value="1"/>
</dbReference>
<evidence type="ECO:0000256" key="15">
    <source>
        <dbReference type="PROSITE-ProRule" id="PRU00409"/>
    </source>
</evidence>
<dbReference type="FunFam" id="3.30.470.20:FF:000018">
    <property type="entry name" value="Trifunctional purine biosynthetic protein adenosine-3"/>
    <property type="match status" value="1"/>
</dbReference>
<evidence type="ECO:0000256" key="5">
    <source>
        <dbReference type="ARBA" id="ARBA00008630"/>
    </source>
</evidence>
<dbReference type="PROSITE" id="PS50975">
    <property type="entry name" value="ATP_GRASP"/>
    <property type="match status" value="1"/>
</dbReference>
<dbReference type="SUPFAM" id="SSF53328">
    <property type="entry name" value="Formyltransferase"/>
    <property type="match status" value="1"/>
</dbReference>
<dbReference type="Proteomes" id="UP001153636">
    <property type="component" value="Chromosome 2"/>
</dbReference>
<dbReference type="EMBL" id="OV651814">
    <property type="protein sequence ID" value="CAH1106199.1"/>
    <property type="molecule type" value="Genomic_DNA"/>
</dbReference>
<evidence type="ECO:0000256" key="11">
    <source>
        <dbReference type="ARBA" id="ARBA00022755"/>
    </source>
</evidence>
<comment type="similarity">
    <text evidence="6 16">In the central section; belongs to the AIR synthase family.</text>
</comment>
<dbReference type="SUPFAM" id="SSF52440">
    <property type="entry name" value="PreATP-grasp domain"/>
    <property type="match status" value="1"/>
</dbReference>
<dbReference type="Gene3D" id="3.30.1490.20">
    <property type="entry name" value="ATP-grasp fold, A domain"/>
    <property type="match status" value="1"/>
</dbReference>
<comment type="catalytic activity">
    <reaction evidence="16">
        <text>N(1)-(5-phospho-beta-D-ribosyl)glycinamide + (6R)-10-formyltetrahydrofolate = N(2)-formyl-N(1)-(5-phospho-beta-D-ribosyl)glycinamide + (6S)-5,6,7,8-tetrahydrofolate + H(+)</text>
        <dbReference type="Rhea" id="RHEA:15053"/>
        <dbReference type="ChEBI" id="CHEBI:15378"/>
        <dbReference type="ChEBI" id="CHEBI:57453"/>
        <dbReference type="ChEBI" id="CHEBI:143788"/>
        <dbReference type="ChEBI" id="CHEBI:147286"/>
        <dbReference type="ChEBI" id="CHEBI:195366"/>
        <dbReference type="EC" id="2.1.2.2"/>
    </reaction>
</comment>
<evidence type="ECO:0000256" key="10">
    <source>
        <dbReference type="ARBA" id="ARBA00022741"/>
    </source>
</evidence>
<dbReference type="Gene3D" id="3.40.50.170">
    <property type="entry name" value="Formyl transferase, N-terminal domain"/>
    <property type="match status" value="1"/>
</dbReference>
<evidence type="ECO:0000256" key="14">
    <source>
        <dbReference type="ARBA" id="ARBA00023268"/>
    </source>
</evidence>
<dbReference type="SUPFAM" id="SSF51246">
    <property type="entry name" value="Rudiment single hybrid motif"/>
    <property type="match status" value="1"/>
</dbReference>
<dbReference type="SMART" id="SM01209">
    <property type="entry name" value="GARS_A"/>
    <property type="match status" value="1"/>
</dbReference>
<keyword evidence="12 15" id="KW-0067">ATP-binding</keyword>
<evidence type="ECO:0000256" key="13">
    <source>
        <dbReference type="ARBA" id="ARBA00023211"/>
    </source>
</evidence>
<dbReference type="Gene3D" id="3.90.650.10">
    <property type="entry name" value="PurM-like C-terminal domain"/>
    <property type="match status" value="1"/>
</dbReference>
<dbReference type="InterPro" id="IPR011761">
    <property type="entry name" value="ATP-grasp"/>
</dbReference>
<dbReference type="InterPro" id="IPR010918">
    <property type="entry name" value="PurM-like_C_dom"/>
</dbReference>
<sequence length="1004" mass="107849">MSKNVLVIGGGGREHAIVWKFSKSLKVNKVYVSPGSHAIQQVPKVENIELDVKQFKDIVTICKDKQISLVAVGPEDPLANGIADALLAEGIRVFGPQKNAARIESDKDWSKAFMDRHGIPTAKWKSFIDAQEAKKFINSASFNALVVKASGLAAGKGVVVAKDKQEACRAVDEILGDKKFGGAGETIVIEELLSGEEVSVLAFADGNTIKPMLPAQDHKRIFDNDQGPNTGGMGAYCPCPLLTSEHLDYVKKNVLERAIQGFKKDNLKFVGVLYAGLMLTSNGPKVLEFNCRFGDPETEVILPLLDSDLYDIMNSCCDGTLDKQEIKWKGGVSAVGVVLASRGYPETSSKGQVITGIDTVSLKQDHIVFHCGSALKDGHLVTNGGRVLISVALAPQLHIAAAKATKACEIIKFDGKQYRKDIGHKGIARAILQSGKLTYKQSGVDIDAGNDLVNHIKPSAKSTNRTGTMGSLGGFGGLFDTKAAGYKDPLLVSGTDGVGTKLKIAQAVGIHDTIGIDLVAMCVNDILAHGAEPLFFLDYFACGHLDVNVAKQVVTGIADGCRQAGCSLIGGETAEMPDMYQSGDYDLAGFAVGAVERDQLMPHVHKIKANDIVISLPSSGVHSNGFSLVRKILKLARKDYNSVAPFSQENKTFGEELLTPTKIYVKSVIPAIRTGKVKAFAHITGGGLTENIPRILPDGVAVELDATKWPIPPVFPWLAAAGGVHESELLRTFNCGVGGILIVDSRDVDEVLGLVRNEGATVIGKVVQKETDQVIVNNFSNVMEASMRTYIPSVVDNAASFKKRVGVLISGSGTNLQALIDATQDPLQDVGAEIVLVISNKPRVEGLRRAERANIPRKVLSHKNFNSRLQFDMALHQELVNAGVEIVCLAGFMRILTGEFTRKWKGRLLNVHPALLPLFKGVDAQKQALEAGVRISGCTVHFVEEDVDAGAIIVQESVPIEVNDNVDTLVERIKAAEHKAFPKALQLLATDKIKLGSDNNIIWS</sequence>
<dbReference type="PROSITE" id="PS00184">
    <property type="entry name" value="GARS"/>
    <property type="match status" value="1"/>
</dbReference>
<keyword evidence="9 16" id="KW-0479">Metal-binding</keyword>
<reference evidence="18" key="1">
    <citation type="submission" date="2022-01" db="EMBL/GenBank/DDBJ databases">
        <authorList>
            <person name="King R."/>
        </authorList>
    </citation>
    <scope>NUCLEOTIDE SEQUENCE</scope>
</reference>
<dbReference type="EC" id="6.3.4.13" evidence="16"/>
<dbReference type="PROSITE" id="PS00373">
    <property type="entry name" value="GART"/>
    <property type="match status" value="1"/>
</dbReference>
<dbReference type="NCBIfam" id="TIGR00878">
    <property type="entry name" value="purM"/>
    <property type="match status" value="1"/>
</dbReference>
<dbReference type="HAMAP" id="MF_01930">
    <property type="entry name" value="PurN"/>
    <property type="match status" value="1"/>
</dbReference>
<dbReference type="FunFam" id="3.40.50.20:FF:000006">
    <property type="entry name" value="Phosphoribosylamine--glycine ligase, chloroplastic"/>
    <property type="match status" value="1"/>
</dbReference>
<dbReference type="GO" id="GO:0004644">
    <property type="term" value="F:phosphoribosylglycinamide formyltransferase activity"/>
    <property type="evidence" value="ECO:0007669"/>
    <property type="project" value="UniProtKB-EC"/>
</dbReference>
<dbReference type="AlphaFoldDB" id="A0A9P0CQ12"/>
<dbReference type="Pfam" id="PF01071">
    <property type="entry name" value="GARS_A"/>
    <property type="match status" value="1"/>
</dbReference>
<dbReference type="InterPro" id="IPR020561">
    <property type="entry name" value="PRibGlycinamid_synth_ATP-grasp"/>
</dbReference>
<keyword evidence="8" id="KW-0808">Transferase</keyword>
<organism evidence="18 19">
    <name type="scientific">Psylliodes chrysocephalus</name>
    <dbReference type="NCBI Taxonomy" id="3402493"/>
    <lineage>
        <taxon>Eukaryota</taxon>
        <taxon>Metazoa</taxon>
        <taxon>Ecdysozoa</taxon>
        <taxon>Arthropoda</taxon>
        <taxon>Hexapoda</taxon>
        <taxon>Insecta</taxon>
        <taxon>Pterygota</taxon>
        <taxon>Neoptera</taxon>
        <taxon>Endopterygota</taxon>
        <taxon>Coleoptera</taxon>
        <taxon>Polyphaga</taxon>
        <taxon>Cucujiformia</taxon>
        <taxon>Chrysomeloidea</taxon>
        <taxon>Chrysomelidae</taxon>
        <taxon>Galerucinae</taxon>
        <taxon>Alticini</taxon>
        <taxon>Psylliodes</taxon>
    </lineage>
</organism>
<dbReference type="Pfam" id="PF00551">
    <property type="entry name" value="Formyl_trans_N"/>
    <property type="match status" value="1"/>
</dbReference>
<dbReference type="SUPFAM" id="SSF56059">
    <property type="entry name" value="Glutathione synthetase ATP-binding domain-like"/>
    <property type="match status" value="1"/>
</dbReference>
<dbReference type="GO" id="GO:0046084">
    <property type="term" value="P:adenine biosynthetic process"/>
    <property type="evidence" value="ECO:0007669"/>
    <property type="project" value="TreeGrafter"/>
</dbReference>
<dbReference type="InterPro" id="IPR037123">
    <property type="entry name" value="PRibGlycinamide_synth_C_sf"/>
</dbReference>
<dbReference type="Gene3D" id="3.30.1330.10">
    <property type="entry name" value="PurM-like, N-terminal domain"/>
    <property type="match status" value="1"/>
</dbReference>
<dbReference type="GO" id="GO:0006189">
    <property type="term" value="P:'de novo' IMP biosynthetic process"/>
    <property type="evidence" value="ECO:0007669"/>
    <property type="project" value="UniProtKB-UniRule"/>
</dbReference>
<evidence type="ECO:0000256" key="6">
    <source>
        <dbReference type="ARBA" id="ARBA00008696"/>
    </source>
</evidence>
<dbReference type="FunFam" id="3.90.650.10:FF:000019">
    <property type="entry name" value="Trifunctional purine biosynthetic protein adenosine-3"/>
    <property type="match status" value="1"/>
</dbReference>
<dbReference type="GO" id="GO:0005524">
    <property type="term" value="F:ATP binding"/>
    <property type="evidence" value="ECO:0007669"/>
    <property type="project" value="UniProtKB-UniRule"/>
</dbReference>
<evidence type="ECO:0000259" key="17">
    <source>
        <dbReference type="PROSITE" id="PS50975"/>
    </source>
</evidence>
<gene>
    <name evidence="18" type="ORF">PSYICH_LOCUS6474</name>
</gene>
<dbReference type="SMART" id="SM01210">
    <property type="entry name" value="GARS_C"/>
    <property type="match status" value="1"/>
</dbReference>
<dbReference type="GO" id="GO:0004637">
    <property type="term" value="F:phosphoribosylamine-glycine ligase activity"/>
    <property type="evidence" value="ECO:0007669"/>
    <property type="project" value="UniProtKB-UniRule"/>
</dbReference>
<keyword evidence="19" id="KW-1185">Reference proteome</keyword>
<dbReference type="GO" id="GO:0046872">
    <property type="term" value="F:metal ion binding"/>
    <property type="evidence" value="ECO:0007669"/>
    <property type="project" value="UniProtKB-KW"/>
</dbReference>
<dbReference type="CDD" id="cd08645">
    <property type="entry name" value="FMT_core_GART"/>
    <property type="match status" value="1"/>
</dbReference>
<keyword evidence="13 16" id="KW-0464">Manganese</keyword>
<dbReference type="NCBIfam" id="TIGR00877">
    <property type="entry name" value="purD"/>
    <property type="match status" value="1"/>
</dbReference>
<dbReference type="InterPro" id="IPR004733">
    <property type="entry name" value="PurM_cligase"/>
</dbReference>
<dbReference type="PANTHER" id="PTHR10520:SF12">
    <property type="entry name" value="TRIFUNCTIONAL PURINE BIOSYNTHETIC PROTEIN ADENOSINE-3"/>
    <property type="match status" value="1"/>
</dbReference>
<evidence type="ECO:0000256" key="16">
    <source>
        <dbReference type="RuleBase" id="RU363089"/>
    </source>
</evidence>
<dbReference type="Gene3D" id="3.30.470.20">
    <property type="entry name" value="ATP-grasp fold, B domain"/>
    <property type="match status" value="1"/>
</dbReference>
<dbReference type="InterPro" id="IPR011054">
    <property type="entry name" value="Rudment_hybrid_motif"/>
</dbReference>
<accession>A0A9P0CQ12</accession>
<dbReference type="InterPro" id="IPR000115">
    <property type="entry name" value="PRibGlycinamide_synth"/>
</dbReference>
<dbReference type="InterPro" id="IPR020562">
    <property type="entry name" value="PRibGlycinamide_synth_N"/>
</dbReference>
<protein>
    <recommendedName>
        <fullName evidence="16">Trifunctional purine biosynthetic protein adenosine-3</fullName>
    </recommendedName>
    <domain>
        <recommendedName>
            <fullName evidence="16">Phosphoribosylamine--glycine ligase</fullName>
            <ecNumber evidence="16">6.3.4.13</ecNumber>
        </recommendedName>
        <alternativeName>
            <fullName evidence="16">Glycinamide ribonucleotide synthetase</fullName>
            <shortName evidence="16">GARS</shortName>
        </alternativeName>
        <alternativeName>
            <fullName evidence="16">Phosphoribosylglycinamide synthetase</fullName>
        </alternativeName>
    </domain>
    <domain>
        <recommendedName>
            <fullName evidence="16">Phosphoribosylformylglycinamidine cyclo-ligase</fullName>
            <ecNumber evidence="16">6.3.3.1</ecNumber>
        </recommendedName>
        <alternativeName>
            <fullName evidence="16">AIR synthase</fullName>
            <shortName evidence="16">AIRS</shortName>
        </alternativeName>
        <alternativeName>
            <fullName evidence="16">Phosphoribosyl-aminoimidazole synthetase</fullName>
        </alternativeName>
    </domain>
    <domain>
        <recommendedName>
            <fullName evidence="16">Phosphoribosylglycinamide formyltransferase</fullName>
            <ecNumber evidence="16">2.1.2.2</ecNumber>
        </recommendedName>
        <alternativeName>
            <fullName evidence="16">5'-phosphoribosylglycinamide transformylase</fullName>
        </alternativeName>
        <alternativeName>
            <fullName evidence="16">GAR transformylase</fullName>
            <shortName evidence="16">GART</shortName>
        </alternativeName>
    </domain>
</protein>
<dbReference type="InterPro" id="IPR036921">
    <property type="entry name" value="PurM-like_N_sf"/>
</dbReference>
<evidence type="ECO:0000256" key="8">
    <source>
        <dbReference type="ARBA" id="ARBA00022679"/>
    </source>
</evidence>
<comment type="pathway">
    <text evidence="2 16">Purine metabolism; IMP biosynthesis via de novo pathway; N(2)-formyl-N(1)-(5-phospho-D-ribosyl)glycinamide from N(1)-(5-phospho-D-ribosyl)glycinamide (10-formyl THF route): step 1/1.</text>
</comment>
<feature type="domain" description="ATP-grasp" evidence="17">
    <location>
        <begin position="111"/>
        <end position="318"/>
    </location>
</feature>
<dbReference type="InterPro" id="IPR016188">
    <property type="entry name" value="PurM-like_N"/>
</dbReference>
<dbReference type="Gene3D" id="3.90.600.10">
    <property type="entry name" value="Phosphoribosylglycinamide synthetase, C-terminal domain"/>
    <property type="match status" value="1"/>
</dbReference>
<comment type="similarity">
    <text evidence="4 16">In the N-terminal section; belongs to the GARS family.</text>
</comment>
<evidence type="ECO:0000256" key="9">
    <source>
        <dbReference type="ARBA" id="ARBA00022723"/>
    </source>
</evidence>
<dbReference type="GO" id="GO:0005829">
    <property type="term" value="C:cytosol"/>
    <property type="evidence" value="ECO:0007669"/>
    <property type="project" value="TreeGrafter"/>
</dbReference>
<dbReference type="PANTHER" id="PTHR10520">
    <property type="entry name" value="TRIFUNCTIONAL PURINE BIOSYNTHETIC PROTEIN ADENOSINE-3-RELATED"/>
    <property type="match status" value="1"/>
</dbReference>
<proteinExistence type="inferred from homology"/>
<dbReference type="FunFam" id="3.40.50.170:FF:000006">
    <property type="entry name" value="Trifunctional purine biosynthetic protein adenosine-3"/>
    <property type="match status" value="1"/>
</dbReference>
<keyword evidence="14 16" id="KW-0511">Multifunctional enzyme</keyword>
<dbReference type="Pfam" id="PF02769">
    <property type="entry name" value="AIRS_C"/>
    <property type="match status" value="1"/>
</dbReference>
<dbReference type="InterPro" id="IPR001555">
    <property type="entry name" value="GART_AS"/>
</dbReference>
<dbReference type="FunFam" id="3.30.1490.20:FF:000006">
    <property type="entry name" value="phosphoribosylamine--glycine ligase, chloroplastic-like"/>
    <property type="match status" value="1"/>
</dbReference>
<dbReference type="Pfam" id="PF02844">
    <property type="entry name" value="GARS_N"/>
    <property type="match status" value="1"/>
</dbReference>
<dbReference type="OrthoDB" id="2018833at2759"/>
<dbReference type="Pfam" id="PF00586">
    <property type="entry name" value="AIRS"/>
    <property type="match status" value="1"/>
</dbReference>
<name>A0A9P0CQ12_9CUCU</name>
<evidence type="ECO:0000256" key="12">
    <source>
        <dbReference type="ARBA" id="ARBA00022840"/>
    </source>
</evidence>
<evidence type="ECO:0000256" key="1">
    <source>
        <dbReference type="ARBA" id="ARBA00004686"/>
    </source>
</evidence>
<dbReference type="InterPro" id="IPR013815">
    <property type="entry name" value="ATP_grasp_subdomain_1"/>
</dbReference>
<dbReference type="InterPro" id="IPR004607">
    <property type="entry name" value="GART"/>
</dbReference>
<dbReference type="CDD" id="cd02196">
    <property type="entry name" value="PurM"/>
    <property type="match status" value="1"/>
</dbReference>